<sequence length="278" mass="31407">MSYAAAQTIPEPFQKLAHALNMPAAQDWQTYRRAFIQQWGREQGVERWQMPAVNLQGDQRHRVYEALEELGVISDWQPSATTYDYAIWPGAIVPTMKTRLEWLTKLWKQGIRFKTLVVLTGQRPLTDNIDNFYTVMVSLLGAEHASELFADPNNHPHNETEAARLLLHYTPLPDTMKNVTVVFADTPRKWTGDVWDRPHTGDTVEQWLLFNPEPGSVLLVTSQPSAHYQEAVFQQHLPAGFPLDTSTPALNSNASLAIILDGIATWLRSSPTPPTLAK</sequence>
<name>A0A1X7AJB7_9GAMM</name>
<keyword evidence="2" id="KW-1185">Reference proteome</keyword>
<organism evidence="1 2">
    <name type="scientific">Parendozoicomonas haliclonae</name>
    <dbReference type="NCBI Taxonomy" id="1960125"/>
    <lineage>
        <taxon>Bacteria</taxon>
        <taxon>Pseudomonadati</taxon>
        <taxon>Pseudomonadota</taxon>
        <taxon>Gammaproteobacteria</taxon>
        <taxon>Oceanospirillales</taxon>
        <taxon>Endozoicomonadaceae</taxon>
        <taxon>Parendozoicomonas</taxon>
    </lineage>
</organism>
<dbReference type="OrthoDB" id="6191354at2"/>
<evidence type="ECO:0000313" key="2">
    <source>
        <dbReference type="Proteomes" id="UP000196573"/>
    </source>
</evidence>
<proteinExistence type="predicted"/>
<evidence type="ECO:0000313" key="1">
    <source>
        <dbReference type="EMBL" id="SMA40708.1"/>
    </source>
</evidence>
<protein>
    <submittedName>
        <fullName evidence="1">Uncharacterized protein</fullName>
    </submittedName>
</protein>
<dbReference type="RefSeq" id="WP_087107912.1">
    <property type="nucleotide sequence ID" value="NZ_CBCSCN010000001.1"/>
</dbReference>
<dbReference type="AlphaFoldDB" id="A0A1X7AJB7"/>
<accession>A0A1X7AJB7</accession>
<gene>
    <name evidence="1" type="ORF">EHSB41UT_01229</name>
</gene>
<dbReference type="Proteomes" id="UP000196573">
    <property type="component" value="Unassembled WGS sequence"/>
</dbReference>
<dbReference type="EMBL" id="FWPT01000002">
    <property type="protein sequence ID" value="SMA40708.1"/>
    <property type="molecule type" value="Genomic_DNA"/>
</dbReference>
<reference evidence="1 2" key="1">
    <citation type="submission" date="2017-03" db="EMBL/GenBank/DDBJ databases">
        <authorList>
            <person name="Afonso C.L."/>
            <person name="Miller P.J."/>
            <person name="Scott M.A."/>
            <person name="Spackman E."/>
            <person name="Goraichik I."/>
            <person name="Dimitrov K.M."/>
            <person name="Suarez D.L."/>
            <person name="Swayne D.E."/>
        </authorList>
    </citation>
    <scope>NUCLEOTIDE SEQUENCE [LARGE SCALE GENOMIC DNA]</scope>
    <source>
        <strain evidence="1">SB41UT1</strain>
    </source>
</reference>